<evidence type="ECO:0000313" key="11">
    <source>
        <dbReference type="EMBL" id="KAJ8540888.1"/>
    </source>
</evidence>
<dbReference type="PROSITE" id="PS00375">
    <property type="entry name" value="UDPGT"/>
    <property type="match status" value="1"/>
</dbReference>
<gene>
    <name evidence="11" type="ORF">K7X08_001704</name>
</gene>
<dbReference type="AlphaFoldDB" id="A0A9Q1R4S1"/>
<evidence type="ECO:0000256" key="6">
    <source>
        <dbReference type="ARBA" id="ARBA00022692"/>
    </source>
</evidence>
<comment type="caution">
    <text evidence="11">The sequence shown here is derived from an EMBL/GenBank/DDBJ whole genome shotgun (WGS) entry which is preliminary data.</text>
</comment>
<keyword evidence="6 9" id="KW-0812">Transmembrane</keyword>
<evidence type="ECO:0000256" key="5">
    <source>
        <dbReference type="ARBA" id="ARBA00022679"/>
    </source>
</evidence>
<reference evidence="12" key="1">
    <citation type="journal article" date="2023" name="Proc. Natl. Acad. Sci. U.S.A.">
        <title>Genomic and structural basis for evolution of tropane alkaloid biosynthesis.</title>
        <authorList>
            <person name="Wanga Y.-J."/>
            <person name="Taina T."/>
            <person name="Yua J.-Y."/>
            <person name="Lia J."/>
            <person name="Xua B."/>
            <person name="Chenc J."/>
            <person name="D'Auriad J.C."/>
            <person name="Huanga J.-P."/>
            <person name="Huanga S.-X."/>
        </authorList>
    </citation>
    <scope>NUCLEOTIDE SEQUENCE [LARGE SCALE GENOMIC DNA]</scope>
    <source>
        <strain evidence="12">cv. KIB-2019</strain>
    </source>
</reference>
<comment type="similarity">
    <text evidence="3">Belongs to the UDP-glycosyltransferase family.</text>
</comment>
<evidence type="ECO:0000259" key="10">
    <source>
        <dbReference type="Pfam" id="PF26168"/>
    </source>
</evidence>
<feature type="transmembrane region" description="Helical" evidence="9">
    <location>
        <begin position="622"/>
        <end position="640"/>
    </location>
</feature>
<accession>A0A9Q1R4S1</accession>
<dbReference type="SUPFAM" id="SSF53756">
    <property type="entry name" value="UDP-Glycosyltransferase/glycogen phosphorylase"/>
    <property type="match status" value="1"/>
</dbReference>
<dbReference type="Pfam" id="PF00201">
    <property type="entry name" value="UDPGT"/>
    <property type="match status" value="1"/>
</dbReference>
<sequence>MDSSMEINQKSVRVLMFPWLGHGHISPFLELAKKLVTRNFTIFLCSTPANFISIKQKLINEDLTEKIHLVELRLPSLPDLPPHYHTTNGLPPHLMSTLKKAFAKSRPIFTQILNTIEPDLLLYDLLQPWAPKVAAEKNIPSVVFATSSATMFSYMFHTFRYPYSEFPFSSIYYRDYEFTRMLKNQDLEPIEQQQKDNTSLKLCFKRSSNIVLIKGFKEIDGKYCDYISSLTNKKIIPIGPLVQEPTSEDGNSQILTWLNQKTKGSTIFVSFGSEYFLSQEDREEIAHGLEQSRVNFIWVMRFPKGEKLKLEQALPQGFFKKVGERGMVVEDWAPQAKILGNPNIGGFLSHCGWNSVMESLKIGVPIIATPMHLDQPLNARLVEEIGVGLEVVRDKDGKLHSETISQVINKVVLDKSGESIRAKAKKMSETIRVKGTIENDGSSSLVNKPNVNEEYVDALRTKSYVEMYNKVQGQLEGGKLDSERRLSSSSSLQLDTNLYREAPAEIPESCQLHPLIINYFDITLEACRICELLLQNVQQTRANYRKIRRAIRLMKIQPDSRHCYNVYRELASFASFKNPFSVVNQVQILETHEGHDLLLKKLSSQFRRVNKRMKFLKSCKRVFGISIAIGYTGIMIALLVLVLHSMVCIVAAPGLIACSYTLLKRRLKEDKKAISSSSLEILIAQLDVAAKGVYILINDFDTMSRLVRRLYDEIEHNRSVADMCARKKNADMLKGAIRDYSINKDRFMEQLKELEEHVCLCFLTINRSRRMVLQEMVNR</sequence>
<proteinExistence type="inferred from homology"/>
<dbReference type="CDD" id="cd03784">
    <property type="entry name" value="GT1_Gtf-like"/>
    <property type="match status" value="1"/>
</dbReference>
<keyword evidence="4" id="KW-0328">Glycosyltransferase</keyword>
<evidence type="ECO:0000256" key="8">
    <source>
        <dbReference type="ARBA" id="ARBA00023136"/>
    </source>
</evidence>
<dbReference type="GO" id="GO:0016138">
    <property type="term" value="P:glycoside biosynthetic process"/>
    <property type="evidence" value="ECO:0007669"/>
    <property type="project" value="UniProtKB-ARBA"/>
</dbReference>
<keyword evidence="12" id="KW-1185">Reference proteome</keyword>
<dbReference type="InterPro" id="IPR007749">
    <property type="entry name" value="DUF677"/>
</dbReference>
<dbReference type="Gene3D" id="3.40.50.2000">
    <property type="entry name" value="Glycogen Phosphorylase B"/>
    <property type="match status" value="2"/>
</dbReference>
<keyword evidence="7 9" id="KW-1133">Transmembrane helix</keyword>
<dbReference type="Pfam" id="PF26168">
    <property type="entry name" value="Glyco_transf_N"/>
    <property type="match status" value="1"/>
</dbReference>
<evidence type="ECO:0000313" key="12">
    <source>
        <dbReference type="Proteomes" id="UP001152561"/>
    </source>
</evidence>
<dbReference type="InterPro" id="IPR058980">
    <property type="entry name" value="Glyco_transf_N"/>
</dbReference>
<evidence type="ECO:0000256" key="4">
    <source>
        <dbReference type="ARBA" id="ARBA00022676"/>
    </source>
</evidence>
<dbReference type="PANTHER" id="PTHR48044:SF60">
    <property type="entry name" value="BETA-D-GLUCOSYL CROCETIN BETA-1,6-GLUCOSYLTRANSFERASE-LIKE"/>
    <property type="match status" value="1"/>
</dbReference>
<protein>
    <recommendedName>
        <fullName evidence="10">Glycosyltransferase N-terminal domain-containing protein</fullName>
    </recommendedName>
</protein>
<dbReference type="PANTHER" id="PTHR48044">
    <property type="entry name" value="GLYCOSYLTRANSFERASE"/>
    <property type="match status" value="1"/>
</dbReference>
<dbReference type="GO" id="GO:0016020">
    <property type="term" value="C:membrane"/>
    <property type="evidence" value="ECO:0007669"/>
    <property type="project" value="UniProtKB-SubCell"/>
</dbReference>
<comment type="similarity">
    <text evidence="2">Belongs to the UPF0496 family.</text>
</comment>
<dbReference type="InterPro" id="IPR035595">
    <property type="entry name" value="UDP_glycos_trans_CS"/>
</dbReference>
<evidence type="ECO:0000256" key="3">
    <source>
        <dbReference type="ARBA" id="ARBA00009995"/>
    </source>
</evidence>
<organism evidence="11 12">
    <name type="scientific">Anisodus acutangulus</name>
    <dbReference type="NCBI Taxonomy" id="402998"/>
    <lineage>
        <taxon>Eukaryota</taxon>
        <taxon>Viridiplantae</taxon>
        <taxon>Streptophyta</taxon>
        <taxon>Embryophyta</taxon>
        <taxon>Tracheophyta</taxon>
        <taxon>Spermatophyta</taxon>
        <taxon>Magnoliopsida</taxon>
        <taxon>eudicotyledons</taxon>
        <taxon>Gunneridae</taxon>
        <taxon>Pentapetalae</taxon>
        <taxon>asterids</taxon>
        <taxon>lamiids</taxon>
        <taxon>Solanales</taxon>
        <taxon>Solanaceae</taxon>
        <taxon>Solanoideae</taxon>
        <taxon>Hyoscyameae</taxon>
        <taxon>Anisodus</taxon>
    </lineage>
</organism>
<feature type="domain" description="Glycosyltransferase N-terminal" evidence="10">
    <location>
        <begin position="11"/>
        <end position="242"/>
    </location>
</feature>
<keyword evidence="5" id="KW-0808">Transferase</keyword>
<evidence type="ECO:0000256" key="7">
    <source>
        <dbReference type="ARBA" id="ARBA00022989"/>
    </source>
</evidence>
<name>A0A9Q1R4S1_9SOLA</name>
<dbReference type="InterPro" id="IPR002213">
    <property type="entry name" value="UDP_glucos_trans"/>
</dbReference>
<evidence type="ECO:0000256" key="1">
    <source>
        <dbReference type="ARBA" id="ARBA00004370"/>
    </source>
</evidence>
<dbReference type="GO" id="GO:0008194">
    <property type="term" value="F:UDP-glycosyltransferase activity"/>
    <property type="evidence" value="ECO:0007669"/>
    <property type="project" value="InterPro"/>
</dbReference>
<dbReference type="FunFam" id="3.40.50.2000:FF:000060">
    <property type="entry name" value="Glycosyltransferase"/>
    <property type="match status" value="1"/>
</dbReference>
<dbReference type="Pfam" id="PF05055">
    <property type="entry name" value="DUF677"/>
    <property type="match status" value="1"/>
</dbReference>
<evidence type="ECO:0000256" key="9">
    <source>
        <dbReference type="SAM" id="Phobius"/>
    </source>
</evidence>
<dbReference type="OrthoDB" id="5835829at2759"/>
<keyword evidence="8 9" id="KW-0472">Membrane</keyword>
<evidence type="ECO:0000256" key="2">
    <source>
        <dbReference type="ARBA" id="ARBA00009074"/>
    </source>
</evidence>
<comment type="subcellular location">
    <subcellularLocation>
        <location evidence="1">Membrane</location>
    </subcellularLocation>
</comment>
<dbReference type="EMBL" id="JAJAGQ010000015">
    <property type="protein sequence ID" value="KAJ8540888.1"/>
    <property type="molecule type" value="Genomic_DNA"/>
</dbReference>
<dbReference type="Proteomes" id="UP001152561">
    <property type="component" value="Unassembled WGS sequence"/>
</dbReference>